<keyword evidence="2 9" id="KW-0812">Transmembrane</keyword>
<dbReference type="Proteomes" id="UP001627154">
    <property type="component" value="Unassembled WGS sequence"/>
</dbReference>
<evidence type="ECO:0000256" key="7">
    <source>
        <dbReference type="ARBA" id="ARBA00023136"/>
    </source>
</evidence>
<keyword evidence="5" id="KW-0106">Calcium</keyword>
<proteinExistence type="predicted"/>
<dbReference type="InterPro" id="IPR013583">
    <property type="entry name" value="MCTP_C"/>
</dbReference>
<dbReference type="InterPro" id="IPR035892">
    <property type="entry name" value="C2_domain_sf"/>
</dbReference>
<feature type="compositionally biased region" description="Basic and acidic residues" evidence="8">
    <location>
        <begin position="14"/>
        <end position="32"/>
    </location>
</feature>
<name>A0ABD2XM62_9HYME</name>
<feature type="transmembrane region" description="Helical" evidence="9">
    <location>
        <begin position="897"/>
        <end position="929"/>
    </location>
</feature>
<evidence type="ECO:0000256" key="8">
    <source>
        <dbReference type="SAM" id="MobiDB-lite"/>
    </source>
</evidence>
<dbReference type="PRINTS" id="PR00360">
    <property type="entry name" value="C2DOMAIN"/>
</dbReference>
<dbReference type="Gene3D" id="2.60.40.150">
    <property type="entry name" value="C2 domain"/>
    <property type="match status" value="3"/>
</dbReference>
<feature type="domain" description="C2" evidence="10">
    <location>
        <begin position="270"/>
        <end position="386"/>
    </location>
</feature>
<dbReference type="AlphaFoldDB" id="A0ABD2XM62"/>
<keyword evidence="4" id="KW-0677">Repeat</keyword>
<keyword evidence="6 9" id="KW-1133">Transmembrane helix</keyword>
<feature type="compositionally biased region" description="Acidic residues" evidence="8">
    <location>
        <begin position="844"/>
        <end position="854"/>
    </location>
</feature>
<evidence type="ECO:0000313" key="12">
    <source>
        <dbReference type="Proteomes" id="UP001627154"/>
    </source>
</evidence>
<evidence type="ECO:0000256" key="1">
    <source>
        <dbReference type="ARBA" id="ARBA00004141"/>
    </source>
</evidence>
<dbReference type="InterPro" id="IPR000008">
    <property type="entry name" value="C2_dom"/>
</dbReference>
<sequence length="1013" mass="115039">MSKSVELLANDDVEPGHGEMDKDNGLLDDSRRQLSRSATDLRSAERKSGSKSPLFFHLGRNRSRTATTTSSSGEGGHGHVVHKLHHHRHISVAQRTHSFFASLKSKWMASRAKERTGSKRGSKDPLAGDSPGTSSTSPHRQHHYHHHGHQDSDYAADYSSADHSRSSSATQSPARHLLNHPPESPLARSSPRNVGSVKKGSEDGSSTTTQQQQTGSSLATTTSTTAAATNAMSSSFFSSTAAALVSCTDGVVEAPPQQQQDDDNDAGTDKDEDTRRRELALRQHAFFQMRLHIRRGANLVAMDRSGFSDPYVKVKCNGRLLHKSRTVYRELNPVWDESVTLPIEDPFLPLNFKVFDYDWGLQDDFMGAAQLDLTKLELGQMQDFTLELKDPARPQRQLGEIFISATLWPKNQQEKEQYFQKSSRLADVNRRLKSQIWSSVVTIVLIQAKNLIPMDIDGTSDPYVKFRLGVEKYKSKVIAKTLNPMWLEQFDLHLYEEGQELEVTVWDRDKSRHQDDLMGRVVIDLAQLEREKTHSRWHELDDGAAGSIYLLLTISGTTASETISDLASHEETTQEKQLLLQKYSLGNTFQRFRDVGHLTVKVYRAQGLVAADLGGKSDPFCVLELVNSRLQTQTEYKTLTPNWQKIFTFNVKDINSVLEVTVYDEDRDHKVEFLGKVAIPLLRVKNGLKRWYALKDKKLRCRAKGNSPQILLEMNVVWNAVRASYRTLNPKEKKFMEPETKFKRQIFIRNVVRLKSVVMWFYDCGKYIQSCWEWEYKMRSSIALVLFVVGTYYFEPWMVPTLAFLIIFYYYLVTVFTGVPLSNQMSVHLHDSVDGNEDGPPTPGEDDEDDEDKDKEEKKSLRETFQAIQEVTQTVQNSMGYIASLCEKVKNLFNFTVPYLSCLVMLLTVCAAIILFLVPLRYLILLWGINKFTKKIIRPHSVPNNELLDLISRVPDDEELLNYRELRPSPTADGEGRDGAASPSSPTGSLSRRELRRRQQQQKQQQAQNQSQA</sequence>
<dbReference type="EMBL" id="JBJJXI010000019">
    <property type="protein sequence ID" value="KAL3406367.1"/>
    <property type="molecule type" value="Genomic_DNA"/>
</dbReference>
<comment type="caution">
    <text evidence="11">The sequence shown here is derived from an EMBL/GenBank/DDBJ whole genome shotgun (WGS) entry which is preliminary data.</text>
</comment>
<keyword evidence="3" id="KW-0479">Metal-binding</keyword>
<feature type="region of interest" description="Disordered" evidence="8">
    <location>
        <begin position="111"/>
        <end position="221"/>
    </location>
</feature>
<evidence type="ECO:0000256" key="9">
    <source>
        <dbReference type="SAM" id="Phobius"/>
    </source>
</evidence>
<dbReference type="PANTHER" id="PTHR45911">
    <property type="entry name" value="C2 DOMAIN-CONTAINING PROTEIN"/>
    <property type="match status" value="1"/>
</dbReference>
<evidence type="ECO:0000256" key="4">
    <source>
        <dbReference type="ARBA" id="ARBA00022737"/>
    </source>
</evidence>
<dbReference type="FunFam" id="2.60.40.150:FF:000167">
    <property type="entry name" value="Multiple C2 domains, transmembrane 2a"/>
    <property type="match status" value="1"/>
</dbReference>
<evidence type="ECO:0000256" key="5">
    <source>
        <dbReference type="ARBA" id="ARBA00022837"/>
    </source>
</evidence>
<dbReference type="FunFam" id="2.60.40.150:FF:000050">
    <property type="entry name" value="Multiple C2 and transmembrane domain containing 1"/>
    <property type="match status" value="1"/>
</dbReference>
<feature type="region of interest" description="Disordered" evidence="8">
    <location>
        <begin position="832"/>
        <end position="859"/>
    </location>
</feature>
<keyword evidence="12" id="KW-1185">Reference proteome</keyword>
<feature type="compositionally biased region" description="Low complexity" evidence="8">
    <location>
        <begin position="1001"/>
        <end position="1013"/>
    </location>
</feature>
<gene>
    <name evidence="11" type="ORF">TKK_001706</name>
</gene>
<feature type="compositionally biased region" description="Basic residues" evidence="8">
    <location>
        <begin position="79"/>
        <end position="90"/>
    </location>
</feature>
<dbReference type="SUPFAM" id="SSF49562">
    <property type="entry name" value="C2 domain (Calcium/lipid-binding domain, CaLB)"/>
    <property type="match status" value="3"/>
</dbReference>
<evidence type="ECO:0000256" key="3">
    <source>
        <dbReference type="ARBA" id="ARBA00022723"/>
    </source>
</evidence>
<feature type="compositionally biased region" description="Low complexity" evidence="8">
    <location>
        <begin position="205"/>
        <end position="221"/>
    </location>
</feature>
<dbReference type="Pfam" id="PF00168">
    <property type="entry name" value="C2"/>
    <property type="match status" value="3"/>
</dbReference>
<evidence type="ECO:0000313" key="11">
    <source>
        <dbReference type="EMBL" id="KAL3406367.1"/>
    </source>
</evidence>
<evidence type="ECO:0000259" key="10">
    <source>
        <dbReference type="PROSITE" id="PS50004"/>
    </source>
</evidence>
<feature type="compositionally biased region" description="Basic residues" evidence="8">
    <location>
        <begin position="139"/>
        <end position="148"/>
    </location>
</feature>
<feature type="region of interest" description="Disordered" evidence="8">
    <location>
        <begin position="965"/>
        <end position="1013"/>
    </location>
</feature>
<organism evidence="11 12">
    <name type="scientific">Trichogramma kaykai</name>
    <dbReference type="NCBI Taxonomy" id="54128"/>
    <lineage>
        <taxon>Eukaryota</taxon>
        <taxon>Metazoa</taxon>
        <taxon>Ecdysozoa</taxon>
        <taxon>Arthropoda</taxon>
        <taxon>Hexapoda</taxon>
        <taxon>Insecta</taxon>
        <taxon>Pterygota</taxon>
        <taxon>Neoptera</taxon>
        <taxon>Endopterygota</taxon>
        <taxon>Hymenoptera</taxon>
        <taxon>Apocrita</taxon>
        <taxon>Proctotrupomorpha</taxon>
        <taxon>Chalcidoidea</taxon>
        <taxon>Trichogrammatidae</taxon>
        <taxon>Trichogramma</taxon>
    </lineage>
</organism>
<dbReference type="PROSITE" id="PS50004">
    <property type="entry name" value="C2"/>
    <property type="match status" value="3"/>
</dbReference>
<dbReference type="PANTHER" id="PTHR45911:SF4">
    <property type="entry name" value="MULTIPLE C2 AND TRANSMEMBRANE DOMAIN-CONTAINING PROTEIN"/>
    <property type="match status" value="1"/>
</dbReference>
<feature type="domain" description="C2" evidence="10">
    <location>
        <begin position="421"/>
        <end position="538"/>
    </location>
</feature>
<feature type="compositionally biased region" description="Basic and acidic residues" evidence="8">
    <location>
        <begin position="111"/>
        <end position="123"/>
    </location>
</feature>
<feature type="domain" description="C2" evidence="10">
    <location>
        <begin position="581"/>
        <end position="696"/>
    </location>
</feature>
<evidence type="ECO:0000256" key="6">
    <source>
        <dbReference type="ARBA" id="ARBA00022989"/>
    </source>
</evidence>
<evidence type="ECO:0000256" key="2">
    <source>
        <dbReference type="ARBA" id="ARBA00022692"/>
    </source>
</evidence>
<feature type="region of interest" description="Disordered" evidence="8">
    <location>
        <begin position="253"/>
        <end position="273"/>
    </location>
</feature>
<keyword evidence="7 9" id="KW-0472">Membrane</keyword>
<dbReference type="CDD" id="cd04042">
    <property type="entry name" value="C2A_MCTP_PRT"/>
    <property type="match status" value="1"/>
</dbReference>
<dbReference type="SMART" id="SM00239">
    <property type="entry name" value="C2"/>
    <property type="match status" value="3"/>
</dbReference>
<dbReference type="CDD" id="cd08376">
    <property type="entry name" value="C2B_MCTP_PRT"/>
    <property type="match status" value="1"/>
</dbReference>
<reference evidence="11 12" key="1">
    <citation type="journal article" date="2024" name="bioRxiv">
        <title>A reference genome for Trichogramma kaykai: A tiny desert-dwelling parasitoid wasp with competing sex-ratio distorters.</title>
        <authorList>
            <person name="Culotta J."/>
            <person name="Lindsey A.R."/>
        </authorList>
    </citation>
    <scope>NUCLEOTIDE SEQUENCE [LARGE SCALE GENOMIC DNA]</scope>
    <source>
        <strain evidence="11 12">KSX58</strain>
    </source>
</reference>
<dbReference type="GO" id="GO:0016020">
    <property type="term" value="C:membrane"/>
    <property type="evidence" value="ECO:0007669"/>
    <property type="project" value="UniProtKB-SubCell"/>
</dbReference>
<protein>
    <recommendedName>
        <fullName evidence="10">C2 domain-containing protein</fullName>
    </recommendedName>
</protein>
<dbReference type="GO" id="GO:0046872">
    <property type="term" value="F:metal ion binding"/>
    <property type="evidence" value="ECO:0007669"/>
    <property type="project" value="UniProtKB-KW"/>
</dbReference>
<dbReference type="Pfam" id="PF08372">
    <property type="entry name" value="PRT_C"/>
    <property type="match status" value="1"/>
</dbReference>
<accession>A0ABD2XM62</accession>
<dbReference type="CDD" id="cd08377">
    <property type="entry name" value="C2C_MCTP_PRT"/>
    <property type="match status" value="1"/>
</dbReference>
<feature type="transmembrane region" description="Helical" evidence="9">
    <location>
        <begin position="801"/>
        <end position="821"/>
    </location>
</feature>
<feature type="region of interest" description="Disordered" evidence="8">
    <location>
        <begin position="1"/>
        <end position="90"/>
    </location>
</feature>
<comment type="subcellular location">
    <subcellularLocation>
        <location evidence="1">Membrane</location>
        <topology evidence="1">Multi-pass membrane protein</topology>
    </subcellularLocation>
</comment>